<dbReference type="EMBL" id="MKQP01000018">
    <property type="protein sequence ID" value="OMD32095.1"/>
    <property type="molecule type" value="Genomic_DNA"/>
</dbReference>
<dbReference type="InterPro" id="IPR009045">
    <property type="entry name" value="Zn_M74/Hedgehog-like"/>
</dbReference>
<reference evidence="2 3" key="1">
    <citation type="submission" date="2016-10" db="EMBL/GenBank/DDBJ databases">
        <title>Paenibacillus species isolates.</title>
        <authorList>
            <person name="Beno S.M."/>
        </authorList>
    </citation>
    <scope>NUCLEOTIDE SEQUENCE [LARGE SCALE GENOMIC DNA]</scope>
    <source>
        <strain evidence="2 3">FSL H7-0604</strain>
    </source>
</reference>
<gene>
    <name evidence="2" type="ORF">BJP51_15990</name>
</gene>
<evidence type="ECO:0000259" key="1">
    <source>
        <dbReference type="Pfam" id="PF13539"/>
    </source>
</evidence>
<accession>A0A1R0XAZ8</accession>
<sequence length="257" mass="27749">MALTIEQVRAKSAAKLVGLIPCVKAAAEALIDRSYALGIPIVVTQGLRTFAEQNALYEQGRTKPGSIVTNARGGYSNHNFGVAIDFALLTNDGRAVSWDTKLDGNRNGKADWNEVVAAAKALGFTWGGDWKTFLDLPHFEMTFGLTTAQYRAGKCPTQAQINAILKLIEGDDAMIAEQISALQKTVEEQAAVVQAQAKRIESLEGKAKLGAIPVWATQACVNAKLAGFIDMTADGSYDFYRFVTLLDRAGMFVKEAK</sequence>
<protein>
    <submittedName>
        <fullName evidence="2">Peptidase M15</fullName>
    </submittedName>
</protein>
<dbReference type="Pfam" id="PF13539">
    <property type="entry name" value="Peptidase_M15_4"/>
    <property type="match status" value="1"/>
</dbReference>
<dbReference type="InterPro" id="IPR039561">
    <property type="entry name" value="Peptidase_M15C"/>
</dbReference>
<dbReference type="RefSeq" id="WP_076179076.1">
    <property type="nucleotide sequence ID" value="NZ_MKQP01000018.1"/>
</dbReference>
<proteinExistence type="predicted"/>
<evidence type="ECO:0000313" key="3">
    <source>
        <dbReference type="Proteomes" id="UP000187465"/>
    </source>
</evidence>
<dbReference type="AlphaFoldDB" id="A0A1R0XAZ8"/>
<feature type="domain" description="Peptidase M15C" evidence="1">
    <location>
        <begin position="71"/>
        <end position="141"/>
    </location>
</feature>
<comment type="caution">
    <text evidence="2">The sequence shown here is derived from an EMBL/GenBank/DDBJ whole genome shotgun (WGS) entry which is preliminary data.</text>
</comment>
<name>A0A1R0XAZ8_9BACL</name>
<evidence type="ECO:0000313" key="2">
    <source>
        <dbReference type="EMBL" id="OMD32095.1"/>
    </source>
</evidence>
<dbReference type="Proteomes" id="UP000187465">
    <property type="component" value="Unassembled WGS sequence"/>
</dbReference>
<dbReference type="SUPFAM" id="SSF55166">
    <property type="entry name" value="Hedgehog/DD-peptidase"/>
    <property type="match status" value="1"/>
</dbReference>
<dbReference type="CDD" id="cd14845">
    <property type="entry name" value="L-Ala-D-Glu_peptidase_like"/>
    <property type="match status" value="1"/>
</dbReference>
<organism evidence="2 3">
    <name type="scientific">Paenibacillus odorifer</name>
    <dbReference type="NCBI Taxonomy" id="189426"/>
    <lineage>
        <taxon>Bacteria</taxon>
        <taxon>Bacillati</taxon>
        <taxon>Bacillota</taxon>
        <taxon>Bacilli</taxon>
        <taxon>Bacillales</taxon>
        <taxon>Paenibacillaceae</taxon>
        <taxon>Paenibacillus</taxon>
    </lineage>
</organism>
<dbReference type="GO" id="GO:0008233">
    <property type="term" value="F:peptidase activity"/>
    <property type="evidence" value="ECO:0007669"/>
    <property type="project" value="InterPro"/>
</dbReference>
<dbReference type="Gene3D" id="3.30.1380.10">
    <property type="match status" value="1"/>
</dbReference>